<gene>
    <name evidence="1" type="ORF">LTT95_09025</name>
</gene>
<proteinExistence type="predicted"/>
<keyword evidence="2" id="KW-1185">Reference proteome</keyword>
<dbReference type="Proteomes" id="UP001430360">
    <property type="component" value="Unassembled WGS sequence"/>
</dbReference>
<name>A0ABS8UC45_9GAMM</name>
<dbReference type="RefSeq" id="WP_232136025.1">
    <property type="nucleotide sequence ID" value="NZ_JAJQKU010000002.1"/>
</dbReference>
<reference evidence="1" key="2">
    <citation type="journal article" date="2022" name="Syst. Appl. Microbiol.">
        <title>Physiological and genomic characterisation of Luteimonas fraxinea sp. nov., a bacterial species associated with trees tolerant to ash dieback.</title>
        <authorList>
            <person name="Ulrich K."/>
            <person name="Becker R."/>
            <person name="Behrendt U."/>
            <person name="Kube M."/>
            <person name="Schneck V."/>
            <person name="Ulrich A."/>
        </authorList>
    </citation>
    <scope>NUCLEOTIDE SEQUENCE</scope>
    <source>
        <strain evidence="1">A1P009</strain>
    </source>
</reference>
<protein>
    <submittedName>
        <fullName evidence="1">Uncharacterized protein</fullName>
    </submittedName>
</protein>
<evidence type="ECO:0000313" key="1">
    <source>
        <dbReference type="EMBL" id="MCD9097080.1"/>
    </source>
</evidence>
<reference evidence="1" key="1">
    <citation type="submission" date="2021-12" db="EMBL/GenBank/DDBJ databases">
        <authorList>
            <person name="Ulrich A."/>
        </authorList>
    </citation>
    <scope>NUCLEOTIDE SEQUENCE</scope>
    <source>
        <strain evidence="1">A1P009</strain>
    </source>
</reference>
<comment type="caution">
    <text evidence="1">The sequence shown here is derived from an EMBL/GenBank/DDBJ whole genome shotgun (WGS) entry which is preliminary data.</text>
</comment>
<organism evidence="1 2">
    <name type="scientific">Luteimonas fraxinea</name>
    <dbReference type="NCBI Taxonomy" id="2901869"/>
    <lineage>
        <taxon>Bacteria</taxon>
        <taxon>Pseudomonadati</taxon>
        <taxon>Pseudomonadota</taxon>
        <taxon>Gammaproteobacteria</taxon>
        <taxon>Lysobacterales</taxon>
        <taxon>Lysobacteraceae</taxon>
        <taxon>Luteimonas</taxon>
    </lineage>
</organism>
<sequence>MHPYIGWAGDRSAGAVLVFARESRAAKPVAFGLLMGWFDVEYTDVRVKRLRDHTDWLMTHARPRMITAGLAHGTDEVPSCCDCHRWHGPLDADNRCSECAQQQITEAA</sequence>
<accession>A0ABS8UC45</accession>
<evidence type="ECO:0000313" key="2">
    <source>
        <dbReference type="Proteomes" id="UP001430360"/>
    </source>
</evidence>
<dbReference type="EMBL" id="JAJQKU010000002">
    <property type="protein sequence ID" value="MCD9097080.1"/>
    <property type="molecule type" value="Genomic_DNA"/>
</dbReference>